<comment type="caution">
    <text evidence="11">The sequence shown here is derived from an EMBL/GenBank/DDBJ whole genome shotgun (WGS) entry which is preliminary data.</text>
</comment>
<dbReference type="Gene3D" id="3.30.565.10">
    <property type="entry name" value="Histidine kinase-like ATPase, C-terminal domain"/>
    <property type="match status" value="1"/>
</dbReference>
<keyword evidence="12" id="KW-1185">Reference proteome</keyword>
<sequence>MSASPHKLRLSLGLGFLAFIIAGSLLLLAWLRQREREESNRLFLALAKADAESVRHMNLPRSEKLARSLEELLGMRIVFLDRTLMLPAVDELIQSDIQSGLVEDTNDHQQSVVVELDKNHYMRFSRDTPASSLSLRDPATRNAFLAFWLVSGLIGWLLVRERLKRAQSERLAMLGRVATSLAHDIKNPLASIQLHAQLMTPQNEEDQQAVKIIENESEVISGLVNQWLHLANPLPPRLVKLDATECIQGVVRNTEAQARHAGVEVHMDLPSPAWIMGDAQRLAQAVRNLIINAIQAMPHGGLLRLQGRKTGEKLELLFADAGSGFSDEALARGTELFFTEKEGGMGVGLNIVSGIIAAHGGTILFQNDPKGGAHITVTLPLLPA</sequence>
<dbReference type="InterPro" id="IPR036890">
    <property type="entry name" value="HATPase_C_sf"/>
</dbReference>
<dbReference type="InterPro" id="IPR003594">
    <property type="entry name" value="HATPase_dom"/>
</dbReference>
<dbReference type="InterPro" id="IPR036097">
    <property type="entry name" value="HisK_dim/P_sf"/>
</dbReference>
<dbReference type="SUPFAM" id="SSF55874">
    <property type="entry name" value="ATPase domain of HSP90 chaperone/DNA topoisomerase II/histidine kinase"/>
    <property type="match status" value="1"/>
</dbReference>
<dbReference type="InterPro" id="IPR005467">
    <property type="entry name" value="His_kinase_dom"/>
</dbReference>
<dbReference type="GO" id="GO:0005524">
    <property type="term" value="F:ATP binding"/>
    <property type="evidence" value="ECO:0007669"/>
    <property type="project" value="UniProtKB-KW"/>
</dbReference>
<dbReference type="AlphaFoldDB" id="A0A7W7YCF5"/>
<keyword evidence="5" id="KW-0547">Nucleotide-binding</keyword>
<evidence type="ECO:0000256" key="4">
    <source>
        <dbReference type="ARBA" id="ARBA00022679"/>
    </source>
</evidence>
<dbReference type="RefSeq" id="WP_184340210.1">
    <property type="nucleotide sequence ID" value="NZ_JACHIG010000005.1"/>
</dbReference>
<keyword evidence="6 11" id="KW-0418">Kinase</keyword>
<dbReference type="GO" id="GO:0000155">
    <property type="term" value="F:phosphorelay sensor kinase activity"/>
    <property type="evidence" value="ECO:0007669"/>
    <property type="project" value="InterPro"/>
</dbReference>
<evidence type="ECO:0000313" key="11">
    <source>
        <dbReference type="EMBL" id="MBB5033300.1"/>
    </source>
</evidence>
<evidence type="ECO:0000256" key="8">
    <source>
        <dbReference type="ARBA" id="ARBA00023012"/>
    </source>
</evidence>
<dbReference type="PRINTS" id="PR00344">
    <property type="entry name" value="BCTRLSENSOR"/>
</dbReference>
<feature type="domain" description="Histidine kinase" evidence="10">
    <location>
        <begin position="180"/>
        <end position="383"/>
    </location>
</feature>
<evidence type="ECO:0000256" key="1">
    <source>
        <dbReference type="ARBA" id="ARBA00000085"/>
    </source>
</evidence>
<feature type="transmembrane region" description="Helical" evidence="9">
    <location>
        <begin position="12"/>
        <end position="31"/>
    </location>
</feature>
<evidence type="ECO:0000313" key="12">
    <source>
        <dbReference type="Proteomes" id="UP000590740"/>
    </source>
</evidence>
<dbReference type="Pfam" id="PF02518">
    <property type="entry name" value="HATPase_c"/>
    <property type="match status" value="1"/>
</dbReference>
<proteinExistence type="predicted"/>
<dbReference type="PANTHER" id="PTHR43065:SF10">
    <property type="entry name" value="PEROXIDE STRESS-ACTIVATED HISTIDINE KINASE MAK3"/>
    <property type="match status" value="1"/>
</dbReference>
<dbReference type="InterPro" id="IPR004358">
    <property type="entry name" value="Sig_transdc_His_kin-like_C"/>
</dbReference>
<comment type="catalytic activity">
    <reaction evidence="1">
        <text>ATP + protein L-histidine = ADP + protein N-phospho-L-histidine.</text>
        <dbReference type="EC" id="2.7.13.3"/>
    </reaction>
</comment>
<dbReference type="Proteomes" id="UP000590740">
    <property type="component" value="Unassembled WGS sequence"/>
</dbReference>
<protein>
    <recommendedName>
        <fullName evidence="2">histidine kinase</fullName>
        <ecNumber evidence="2">2.7.13.3</ecNumber>
    </recommendedName>
</protein>
<organism evidence="11 12">
    <name type="scientific">Prosthecobacter vanneervenii</name>
    <dbReference type="NCBI Taxonomy" id="48466"/>
    <lineage>
        <taxon>Bacteria</taxon>
        <taxon>Pseudomonadati</taxon>
        <taxon>Verrucomicrobiota</taxon>
        <taxon>Verrucomicrobiia</taxon>
        <taxon>Verrucomicrobiales</taxon>
        <taxon>Verrucomicrobiaceae</taxon>
        <taxon>Prosthecobacter</taxon>
    </lineage>
</organism>
<evidence type="ECO:0000256" key="7">
    <source>
        <dbReference type="ARBA" id="ARBA00022840"/>
    </source>
</evidence>
<evidence type="ECO:0000259" key="10">
    <source>
        <dbReference type="PROSITE" id="PS50109"/>
    </source>
</evidence>
<evidence type="ECO:0000256" key="5">
    <source>
        <dbReference type="ARBA" id="ARBA00022741"/>
    </source>
</evidence>
<evidence type="ECO:0000256" key="3">
    <source>
        <dbReference type="ARBA" id="ARBA00022553"/>
    </source>
</evidence>
<dbReference type="CDD" id="cd00075">
    <property type="entry name" value="HATPase"/>
    <property type="match status" value="1"/>
</dbReference>
<dbReference type="SMART" id="SM00388">
    <property type="entry name" value="HisKA"/>
    <property type="match status" value="1"/>
</dbReference>
<dbReference type="PROSITE" id="PS50109">
    <property type="entry name" value="HIS_KIN"/>
    <property type="match status" value="1"/>
</dbReference>
<dbReference type="PANTHER" id="PTHR43065">
    <property type="entry name" value="SENSOR HISTIDINE KINASE"/>
    <property type="match status" value="1"/>
</dbReference>
<evidence type="ECO:0000256" key="9">
    <source>
        <dbReference type="SAM" id="Phobius"/>
    </source>
</evidence>
<evidence type="ECO:0000256" key="2">
    <source>
        <dbReference type="ARBA" id="ARBA00012438"/>
    </source>
</evidence>
<keyword evidence="9" id="KW-1133">Transmembrane helix</keyword>
<name>A0A7W7YCF5_9BACT</name>
<feature type="transmembrane region" description="Helical" evidence="9">
    <location>
        <begin position="142"/>
        <end position="159"/>
    </location>
</feature>
<keyword evidence="3" id="KW-0597">Phosphoprotein</keyword>
<keyword evidence="8" id="KW-0902">Two-component regulatory system</keyword>
<dbReference type="CDD" id="cd00082">
    <property type="entry name" value="HisKA"/>
    <property type="match status" value="1"/>
</dbReference>
<dbReference type="SUPFAM" id="SSF47384">
    <property type="entry name" value="Homodimeric domain of signal transducing histidine kinase"/>
    <property type="match status" value="1"/>
</dbReference>
<accession>A0A7W7YCF5</accession>
<evidence type="ECO:0000256" key="6">
    <source>
        <dbReference type="ARBA" id="ARBA00022777"/>
    </source>
</evidence>
<dbReference type="EMBL" id="JACHIG010000005">
    <property type="protein sequence ID" value="MBB5033300.1"/>
    <property type="molecule type" value="Genomic_DNA"/>
</dbReference>
<keyword evidence="4" id="KW-0808">Transferase</keyword>
<keyword evidence="9" id="KW-0472">Membrane</keyword>
<reference evidence="11 12" key="1">
    <citation type="submission" date="2020-08" db="EMBL/GenBank/DDBJ databases">
        <title>Genomic Encyclopedia of Type Strains, Phase IV (KMG-IV): sequencing the most valuable type-strain genomes for metagenomic binning, comparative biology and taxonomic classification.</title>
        <authorList>
            <person name="Goeker M."/>
        </authorList>
    </citation>
    <scope>NUCLEOTIDE SEQUENCE [LARGE SCALE GENOMIC DNA]</scope>
    <source>
        <strain evidence="11 12">DSM 12252</strain>
    </source>
</reference>
<keyword evidence="7" id="KW-0067">ATP-binding</keyword>
<dbReference type="EC" id="2.7.13.3" evidence="2"/>
<gene>
    <name evidence="11" type="ORF">HNQ65_002883</name>
</gene>
<dbReference type="SMART" id="SM00387">
    <property type="entry name" value="HATPase_c"/>
    <property type="match status" value="1"/>
</dbReference>
<dbReference type="InterPro" id="IPR003661">
    <property type="entry name" value="HisK_dim/P_dom"/>
</dbReference>
<keyword evidence="9" id="KW-0812">Transmembrane</keyword>
<dbReference type="Pfam" id="PF00512">
    <property type="entry name" value="HisKA"/>
    <property type="match status" value="1"/>
</dbReference>
<dbReference type="Gene3D" id="1.10.287.130">
    <property type="match status" value="1"/>
</dbReference>